<organism evidence="1 2">
    <name type="scientific">Nocardia ninae NBRC 108245</name>
    <dbReference type="NCBI Taxonomy" id="1210091"/>
    <lineage>
        <taxon>Bacteria</taxon>
        <taxon>Bacillati</taxon>
        <taxon>Actinomycetota</taxon>
        <taxon>Actinomycetes</taxon>
        <taxon>Mycobacteriales</taxon>
        <taxon>Nocardiaceae</taxon>
        <taxon>Nocardia</taxon>
    </lineage>
</organism>
<keyword evidence="2" id="KW-1185">Reference proteome</keyword>
<evidence type="ECO:0000313" key="1">
    <source>
        <dbReference type="EMBL" id="GEM37408.1"/>
    </source>
</evidence>
<sequence>MGFQFVTVSAYCLQVVQGITAVGLAVHDVIDLGRHLRTNSESELAAPTITNQHKRTIPHKLDRIDLPLIRPRHTTPPRTNLLPYIMIPAPNSLGQMIGRSPFWFLLLNSRHGNTHEHVSP</sequence>
<accession>A0A511MBE4</accession>
<gene>
    <name evidence="1" type="ORF">NN4_19270</name>
</gene>
<name>A0A511MBE4_9NOCA</name>
<dbReference type="Proteomes" id="UP000321424">
    <property type="component" value="Unassembled WGS sequence"/>
</dbReference>
<protein>
    <submittedName>
        <fullName evidence="1">Uncharacterized protein</fullName>
    </submittedName>
</protein>
<proteinExistence type="predicted"/>
<dbReference type="AlphaFoldDB" id="A0A511MBE4"/>
<dbReference type="EMBL" id="BJXA01000009">
    <property type="protein sequence ID" value="GEM37408.1"/>
    <property type="molecule type" value="Genomic_DNA"/>
</dbReference>
<evidence type="ECO:0000313" key="2">
    <source>
        <dbReference type="Proteomes" id="UP000321424"/>
    </source>
</evidence>
<comment type="caution">
    <text evidence="1">The sequence shown here is derived from an EMBL/GenBank/DDBJ whole genome shotgun (WGS) entry which is preliminary data.</text>
</comment>
<reference evidence="1 2" key="1">
    <citation type="submission" date="2019-07" db="EMBL/GenBank/DDBJ databases">
        <title>Whole genome shotgun sequence of Nocardia ninae NBRC 108245.</title>
        <authorList>
            <person name="Hosoyama A."/>
            <person name="Uohara A."/>
            <person name="Ohji S."/>
            <person name="Ichikawa N."/>
        </authorList>
    </citation>
    <scope>NUCLEOTIDE SEQUENCE [LARGE SCALE GENOMIC DNA]</scope>
    <source>
        <strain evidence="1 2">NBRC 108245</strain>
    </source>
</reference>